<protein>
    <submittedName>
        <fullName evidence="3">Helix-turn-helix domain-containing protein</fullName>
    </submittedName>
</protein>
<evidence type="ECO:0000313" key="3">
    <source>
        <dbReference type="EMBL" id="QST79118.1"/>
    </source>
</evidence>
<dbReference type="EMBL" id="CP048261">
    <property type="protein sequence ID" value="QST79118.1"/>
    <property type="molecule type" value="Genomic_DNA"/>
</dbReference>
<dbReference type="Pfam" id="PF13560">
    <property type="entry name" value="HTH_31"/>
    <property type="match status" value="1"/>
</dbReference>
<dbReference type="InterPro" id="IPR010982">
    <property type="entry name" value="Lambda_DNA-bd_dom_sf"/>
</dbReference>
<dbReference type="SMART" id="SM00530">
    <property type="entry name" value="HTH_XRE"/>
    <property type="match status" value="1"/>
</dbReference>
<reference evidence="3" key="2">
    <citation type="submission" date="2020-01" db="EMBL/GenBank/DDBJ databases">
        <authorList>
            <person name="Algora L."/>
            <person name="Schniete J.K."/>
            <person name="MacFadyen A."/>
            <person name="Hoskisson P.A."/>
            <person name="Hunter I.S."/>
            <person name="Herron P.R."/>
        </authorList>
    </citation>
    <scope>NUCLEOTIDE SEQUENCE</scope>
    <source>
        <strain evidence="3">ATCC 10970</strain>
    </source>
</reference>
<dbReference type="InterPro" id="IPR001387">
    <property type="entry name" value="Cro/C1-type_HTH"/>
</dbReference>
<sequence>MPRRRGRPMAPVLTPNHGAGRLALELRRARSRRDLSRPELAHKIGRSLTTVQRAEAGRIRPPWPVIRDIAAVCGMDLDTAEDLWRKAGRPGRTRRTEAPLLSLVRTPGDLAAVLRRAWEDDGAPSLRTMEARAERLARTYAPLSRMSAWRIRERKQTLSSLHQLYAYLIACEVAEEDFPAWEQAWRRAGHHEERSPRPAARAGQRRTTSLDRAAALMRQAGLLPCEPFPGRHTPWTARCRSCGKLSRYKFSQVLEGTSCPVCHHPHAVLYAGPEEV</sequence>
<reference evidence="3" key="1">
    <citation type="submission" date="2012-12" db="EMBL/GenBank/DDBJ databases">
        <authorList>
            <person name="Pethick F.E."/>
            <person name="MacFadyen A.C."/>
            <person name="Tang Z."/>
            <person name="Sangal V."/>
            <person name="Tze-Tze L."/>
            <person name="Chu J."/>
            <person name="Guo M."/>
            <person name="Kirby R."/>
            <person name="Hoskisson P.A."/>
            <person name="Herron P.R."/>
            <person name="Hunter I.S."/>
        </authorList>
    </citation>
    <scope>NUCLEOTIDE SEQUENCE</scope>
    <source>
        <strain evidence="3">ATCC 10970</strain>
    </source>
</reference>
<dbReference type="CDD" id="cd00093">
    <property type="entry name" value="HTH_XRE"/>
    <property type="match status" value="1"/>
</dbReference>
<evidence type="ECO:0000259" key="2">
    <source>
        <dbReference type="PROSITE" id="PS50943"/>
    </source>
</evidence>
<dbReference type="Proteomes" id="UP000011074">
    <property type="component" value="Chromosome"/>
</dbReference>
<feature type="region of interest" description="Disordered" evidence="1">
    <location>
        <begin position="189"/>
        <end position="208"/>
    </location>
</feature>
<dbReference type="Gene3D" id="1.10.260.40">
    <property type="entry name" value="lambda repressor-like DNA-binding domains"/>
    <property type="match status" value="1"/>
</dbReference>
<dbReference type="AlphaFoldDB" id="A0A8A1UGB7"/>
<evidence type="ECO:0000313" key="4">
    <source>
        <dbReference type="Proteomes" id="UP000011074"/>
    </source>
</evidence>
<dbReference type="GO" id="GO:0003677">
    <property type="term" value="F:DNA binding"/>
    <property type="evidence" value="ECO:0007669"/>
    <property type="project" value="InterPro"/>
</dbReference>
<evidence type="ECO:0000256" key="1">
    <source>
        <dbReference type="SAM" id="MobiDB-lite"/>
    </source>
</evidence>
<dbReference type="SUPFAM" id="SSF47413">
    <property type="entry name" value="lambda repressor-like DNA-binding domains"/>
    <property type="match status" value="1"/>
</dbReference>
<name>A0A8A1UGB7_STRR1</name>
<feature type="domain" description="HTH cro/C1-type" evidence="2">
    <location>
        <begin position="26"/>
        <end position="80"/>
    </location>
</feature>
<dbReference type="PROSITE" id="PS50943">
    <property type="entry name" value="HTH_CROC1"/>
    <property type="match status" value="1"/>
</dbReference>
<gene>
    <name evidence="3" type="ORF">SRIM_002055</name>
</gene>
<proteinExistence type="predicted"/>
<accession>A0A8A1UGB7</accession>
<reference evidence="3" key="3">
    <citation type="journal article" date="2021" name="bioRxiv">
        <title>Bilateral symmetry of linear streptomycete chromosomes.</title>
        <authorList>
            <person name="Algora-Gallardo L."/>
            <person name="Schniete J.K."/>
            <person name="Mark D.R."/>
            <person name="Hunter I.S."/>
            <person name="Herron P.R."/>
        </authorList>
    </citation>
    <scope>NUCLEOTIDE SEQUENCE</scope>
    <source>
        <strain evidence="3">ATCC 10970</strain>
    </source>
</reference>
<organism evidence="3 4">
    <name type="scientific">Streptomyces rimosus subsp. rimosus (strain ATCC 10970 / DSM 40260 / JCM 4667 / NRRL 2234)</name>
    <dbReference type="NCBI Taxonomy" id="1265868"/>
    <lineage>
        <taxon>Bacteria</taxon>
        <taxon>Bacillati</taxon>
        <taxon>Actinomycetota</taxon>
        <taxon>Actinomycetes</taxon>
        <taxon>Kitasatosporales</taxon>
        <taxon>Streptomycetaceae</taxon>
        <taxon>Streptomyces</taxon>
    </lineage>
</organism>